<evidence type="ECO:0000313" key="6">
    <source>
        <dbReference type="Proteomes" id="UP001595818"/>
    </source>
</evidence>
<keyword evidence="6" id="KW-1185">Reference proteome</keyword>
<dbReference type="RefSeq" id="WP_377062985.1">
    <property type="nucleotide sequence ID" value="NZ_JBHSJJ010000003.1"/>
</dbReference>
<feature type="domain" description="BT-1020-like structural beta-sandwich" evidence="3">
    <location>
        <begin position="433"/>
        <end position="594"/>
    </location>
</feature>
<evidence type="ECO:0000256" key="1">
    <source>
        <dbReference type="SAM" id="MobiDB-lite"/>
    </source>
</evidence>
<protein>
    <recommendedName>
        <fullName evidence="7">BNR repeat-like domain-containing protein</fullName>
    </recommendedName>
</protein>
<keyword evidence="2" id="KW-0732">Signal</keyword>
<feature type="chain" id="PRO_5045692233" description="BNR repeat-like domain-containing protein" evidence="2">
    <location>
        <begin position="28"/>
        <end position="621"/>
    </location>
</feature>
<gene>
    <name evidence="5" type="ORF">ACFPFU_07275</name>
</gene>
<organism evidence="5 6">
    <name type="scientific">Negadavirga shengliensis</name>
    <dbReference type="NCBI Taxonomy" id="1389218"/>
    <lineage>
        <taxon>Bacteria</taxon>
        <taxon>Pseudomonadati</taxon>
        <taxon>Bacteroidota</taxon>
        <taxon>Cytophagia</taxon>
        <taxon>Cytophagales</taxon>
        <taxon>Cyclobacteriaceae</taxon>
        <taxon>Negadavirga</taxon>
    </lineage>
</organism>
<dbReference type="EMBL" id="JBHSJJ010000003">
    <property type="protein sequence ID" value="MFC4871482.1"/>
    <property type="molecule type" value="Genomic_DNA"/>
</dbReference>
<evidence type="ECO:0000256" key="2">
    <source>
        <dbReference type="SAM" id="SignalP"/>
    </source>
</evidence>
<evidence type="ECO:0000313" key="5">
    <source>
        <dbReference type="EMBL" id="MFC4871482.1"/>
    </source>
</evidence>
<feature type="region of interest" description="Disordered" evidence="1">
    <location>
        <begin position="581"/>
        <end position="607"/>
    </location>
</feature>
<accession>A0ABV9SZ12</accession>
<dbReference type="Proteomes" id="UP001595818">
    <property type="component" value="Unassembled WGS sequence"/>
</dbReference>
<reference evidence="6" key="1">
    <citation type="journal article" date="2019" name="Int. J. Syst. Evol. Microbiol.">
        <title>The Global Catalogue of Microorganisms (GCM) 10K type strain sequencing project: providing services to taxonomists for standard genome sequencing and annotation.</title>
        <authorList>
            <consortium name="The Broad Institute Genomics Platform"/>
            <consortium name="The Broad Institute Genome Sequencing Center for Infectious Disease"/>
            <person name="Wu L."/>
            <person name="Ma J."/>
        </authorList>
    </citation>
    <scope>NUCLEOTIDE SEQUENCE [LARGE SCALE GENOMIC DNA]</scope>
    <source>
        <strain evidence="6">CGMCC 4.7466</strain>
    </source>
</reference>
<feature type="domain" description="BT-1020-like N-terminal beta-propeller" evidence="4">
    <location>
        <begin position="34"/>
        <end position="257"/>
    </location>
</feature>
<comment type="caution">
    <text evidence="5">The sequence shown here is derived from an EMBL/GenBank/DDBJ whole genome shotgun (WGS) entry which is preliminary data.</text>
</comment>
<feature type="signal peptide" evidence="2">
    <location>
        <begin position="1"/>
        <end position="27"/>
    </location>
</feature>
<dbReference type="InterPro" id="IPR056425">
    <property type="entry name" value="Beta-prop_BT_1020"/>
</dbReference>
<proteinExistence type="predicted"/>
<dbReference type="Pfam" id="PF22585">
    <property type="entry name" value="Sialidase-like_CBM"/>
    <property type="match status" value="1"/>
</dbReference>
<dbReference type="SUPFAM" id="SSF110296">
    <property type="entry name" value="Oligoxyloglucan reducing end-specific cellobiohydrolase"/>
    <property type="match status" value="1"/>
</dbReference>
<dbReference type="InterPro" id="IPR054490">
    <property type="entry name" value="BT_1020-like_b-sandwich_1"/>
</dbReference>
<dbReference type="Pfam" id="PF24067">
    <property type="entry name" value="Beta-prop_BT_1020"/>
    <property type="match status" value="1"/>
</dbReference>
<name>A0ABV9SZ12_9BACT</name>
<evidence type="ECO:0000259" key="3">
    <source>
        <dbReference type="Pfam" id="PF22585"/>
    </source>
</evidence>
<evidence type="ECO:0008006" key="7">
    <source>
        <dbReference type="Google" id="ProtNLM"/>
    </source>
</evidence>
<sequence length="621" mass="70160">MNRSLSGLLPLILAASSLLFMGKNVHAQTGSIHEPVRYIGGASIDPALHEGRLRYAVGVESRQTLRVNRTHPELADGHGWTYSHASNLAYWNGRFYQQYLSNPEDEHIAPGQTLLITSDDGRTWTRPEVIFPPYEAPAGVTIPEGYNGYMMHQRMGFYVSADGRLLTLAFYGHAEDPFEEGGIGRVVREIYKDGTYGPIYFIRYSSHTSWDETNTSYPFFKTSDDKGFVAACEELLDNTLMTLQWRDEDNGLDGFYKGGRGGSAFSFYTRKDEKIVGLWKRSTTALSEDGGENFSQSVKVPTLTMAGGKVWGQKTEDNRYAMVYNPIDLDEYRYPLIVITSEDGIVYDDMVLVQGEVPPRRFFGRWKDFGPCYVRGIVAGNGDPPGNDMWLTYSMNKEDMWVSRVPTPIKHEVNGEIKDHFDDLQPNGPVPDWNIYAPLWAPVSLVHNPAGEGYSLELKDEDPYDYARAIRVFEETENASLEFEVLVDDRNLGHLEVDVVDRYGNRPVRVKFAQNGQVLYNEGLEDVPLGNYTKGKWHKISLSVDASPYGQYAIIFDDKVMKKNIPLAEAVKSVERISFRTGPYRDTPNRKTPNEDPVPPLPGADQKEAMGLFYIDNFTSR</sequence>
<evidence type="ECO:0000259" key="4">
    <source>
        <dbReference type="Pfam" id="PF24067"/>
    </source>
</evidence>